<dbReference type="InterPro" id="IPR025558">
    <property type="entry name" value="DUF4283"/>
</dbReference>
<dbReference type="InterPro" id="IPR025836">
    <property type="entry name" value="Zn_knuckle_CX2CX4HX4C"/>
</dbReference>
<evidence type="ECO:0008006" key="5">
    <source>
        <dbReference type="Google" id="ProtNLM"/>
    </source>
</evidence>
<evidence type="ECO:0000259" key="2">
    <source>
        <dbReference type="Pfam" id="PF14392"/>
    </source>
</evidence>
<dbReference type="Proteomes" id="UP001293593">
    <property type="component" value="Unassembled WGS sequence"/>
</dbReference>
<evidence type="ECO:0000313" key="3">
    <source>
        <dbReference type="EMBL" id="KAK4262359.1"/>
    </source>
</evidence>
<sequence length="606" mass="67966">MEVGQSSCSKKSNQVVLELDDNPQQWGGTLVGKISTSKNLNIPAVTSMIKKGWKLDEELEIHELDRDKLIFRFRFRNVSDYARILKGRPWSVQGFLLNLQVWENFMVLQDVNFEEVPFWVQFHGLPVEAFNNANARILGDTVGRAVMFEQPKIEGRIDRSFIRIWSLIRVDTPLVSGFWIPRKGLEPAWISVKYERLPVFCYYCGRLNHDGRRCKEASVQLLGEEAVKEFGNWLSISTVKTKEESLEFCDESWCEFPVIRKRDNTSDRRSAKPESPEVATTCRKSSLISNACQEGTLHCRTSTLMVNSDLGLSVGMTLELPSPKVADSMVTGPACDDVTEVRQEYEEEGLQTGLKEMKSVGPQELGLKTQQGMNLIESSFSCGPNTLVQDFEERIGLSYLLTQPMSPTIDPAAGKRNSSVGPSSYNCQSPNSLLIQNDVSCNINIEGSGSPHSCPDGLPYKVEFPEDEVPNQMIVPVMGLSPVAAITLGIKKINLKRPINEEHDEENRNKFRKLCMESEEDTKRRDVPVLLSTRKKNRSVCSVKRYLRRPTSSSDQAVSTSIDEPEIIETGFHMNCMVEDSCSTMDLDKVADRNAGGWVGPTTGSP</sequence>
<dbReference type="Pfam" id="PF14111">
    <property type="entry name" value="DUF4283"/>
    <property type="match status" value="1"/>
</dbReference>
<dbReference type="InterPro" id="IPR040256">
    <property type="entry name" value="At4g02000-like"/>
</dbReference>
<feature type="domain" description="Zinc knuckle CX2CX4HX4C" evidence="2">
    <location>
        <begin position="182"/>
        <end position="215"/>
    </location>
</feature>
<evidence type="ECO:0000259" key="1">
    <source>
        <dbReference type="Pfam" id="PF14111"/>
    </source>
</evidence>
<accession>A0AAE1MEM7</accession>
<dbReference type="PANTHER" id="PTHR31286:SF167">
    <property type="entry name" value="OS09G0268800 PROTEIN"/>
    <property type="match status" value="1"/>
</dbReference>
<dbReference type="AlphaFoldDB" id="A0AAE1MEM7"/>
<evidence type="ECO:0000313" key="4">
    <source>
        <dbReference type="Proteomes" id="UP001293593"/>
    </source>
</evidence>
<proteinExistence type="predicted"/>
<dbReference type="Pfam" id="PF14392">
    <property type="entry name" value="zf-CCHC_4"/>
    <property type="match status" value="1"/>
</dbReference>
<reference evidence="3" key="1">
    <citation type="submission" date="2023-10" db="EMBL/GenBank/DDBJ databases">
        <title>Chromosome-level genome of the transformable northern wattle, Acacia crassicarpa.</title>
        <authorList>
            <person name="Massaro I."/>
            <person name="Sinha N.R."/>
            <person name="Poethig S."/>
            <person name="Leichty A.R."/>
        </authorList>
    </citation>
    <scope>NUCLEOTIDE SEQUENCE</scope>
    <source>
        <strain evidence="3">Acra3RX</strain>
        <tissue evidence="3">Leaf</tissue>
    </source>
</reference>
<dbReference type="EMBL" id="JAWXYG010000009">
    <property type="protein sequence ID" value="KAK4262359.1"/>
    <property type="molecule type" value="Genomic_DNA"/>
</dbReference>
<organism evidence="3 4">
    <name type="scientific">Acacia crassicarpa</name>
    <name type="common">northern wattle</name>
    <dbReference type="NCBI Taxonomy" id="499986"/>
    <lineage>
        <taxon>Eukaryota</taxon>
        <taxon>Viridiplantae</taxon>
        <taxon>Streptophyta</taxon>
        <taxon>Embryophyta</taxon>
        <taxon>Tracheophyta</taxon>
        <taxon>Spermatophyta</taxon>
        <taxon>Magnoliopsida</taxon>
        <taxon>eudicotyledons</taxon>
        <taxon>Gunneridae</taxon>
        <taxon>Pentapetalae</taxon>
        <taxon>rosids</taxon>
        <taxon>fabids</taxon>
        <taxon>Fabales</taxon>
        <taxon>Fabaceae</taxon>
        <taxon>Caesalpinioideae</taxon>
        <taxon>mimosoid clade</taxon>
        <taxon>Acacieae</taxon>
        <taxon>Acacia</taxon>
    </lineage>
</organism>
<comment type="caution">
    <text evidence="3">The sequence shown here is derived from an EMBL/GenBank/DDBJ whole genome shotgun (WGS) entry which is preliminary data.</text>
</comment>
<keyword evidence="4" id="KW-1185">Reference proteome</keyword>
<gene>
    <name evidence="3" type="ORF">QN277_027929</name>
</gene>
<protein>
    <recommendedName>
        <fullName evidence="5">CCHC-type domain-containing protein</fullName>
    </recommendedName>
</protein>
<name>A0AAE1MEM7_9FABA</name>
<feature type="domain" description="DUF4283" evidence="1">
    <location>
        <begin position="24"/>
        <end position="105"/>
    </location>
</feature>
<dbReference type="PANTHER" id="PTHR31286">
    <property type="entry name" value="GLYCINE-RICH CELL WALL STRUCTURAL PROTEIN 1.8-LIKE"/>
    <property type="match status" value="1"/>
</dbReference>